<dbReference type="Pfam" id="PF14238">
    <property type="entry name" value="DUF4340"/>
    <property type="match status" value="1"/>
</dbReference>
<evidence type="ECO:0000313" key="4">
    <source>
        <dbReference type="Proteomes" id="UP000192343"/>
    </source>
</evidence>
<gene>
    <name evidence="3" type="ORF">B4O97_03900</name>
</gene>
<evidence type="ECO:0000256" key="1">
    <source>
        <dbReference type="SAM" id="Phobius"/>
    </source>
</evidence>
<protein>
    <recommendedName>
        <fullName evidence="2">DUF4340 domain-containing protein</fullName>
    </recommendedName>
</protein>
<feature type="domain" description="DUF4340" evidence="2">
    <location>
        <begin position="84"/>
        <end position="264"/>
    </location>
</feature>
<organism evidence="3 4">
    <name type="scientific">Marispirochaeta aestuarii</name>
    <dbReference type="NCBI Taxonomy" id="1963862"/>
    <lineage>
        <taxon>Bacteria</taxon>
        <taxon>Pseudomonadati</taxon>
        <taxon>Spirochaetota</taxon>
        <taxon>Spirochaetia</taxon>
        <taxon>Spirochaetales</taxon>
        <taxon>Spirochaetaceae</taxon>
        <taxon>Marispirochaeta</taxon>
    </lineage>
</organism>
<evidence type="ECO:0000313" key="3">
    <source>
        <dbReference type="EMBL" id="ORC37344.1"/>
    </source>
</evidence>
<dbReference type="InterPro" id="IPR025641">
    <property type="entry name" value="DUF4340"/>
</dbReference>
<keyword evidence="4" id="KW-1185">Reference proteome</keyword>
<evidence type="ECO:0000259" key="2">
    <source>
        <dbReference type="Pfam" id="PF14238"/>
    </source>
</evidence>
<keyword evidence="1" id="KW-0812">Transmembrane</keyword>
<feature type="transmembrane region" description="Helical" evidence="1">
    <location>
        <begin position="20"/>
        <end position="36"/>
    </location>
</feature>
<reference evidence="3 4" key="1">
    <citation type="submission" date="2017-03" db="EMBL/GenBank/DDBJ databases">
        <title>Draft Genome sequence of Marispirochaeta sp. strain JC444.</title>
        <authorList>
            <person name="Shivani Y."/>
            <person name="Subhash Y."/>
            <person name="Sasikala C."/>
            <person name="Ramana C."/>
        </authorList>
    </citation>
    <scope>NUCLEOTIDE SEQUENCE [LARGE SCALE GENOMIC DNA]</scope>
    <source>
        <strain evidence="3 4">JC444</strain>
    </source>
</reference>
<keyword evidence="1" id="KW-1133">Transmembrane helix</keyword>
<accession>A0A1Y1S336</accession>
<sequence length="473" mass="54040">MRYDSLDPQETSVSRSRRLVIALLVPLLLLGSYLYLKKQTVTQEAPGEAEQYDLISRAAEDLERIEVLRADGSSLVLLKEEERWVLPVPWKDELDQSRLDLVIRISSMLSADRRLENPAIGLEDFGLKPPQAVVTLAFRGGERSVFELGYPTPSGKQRYIRPEGSEAVYTIDTSRVAQFFLNQQDFRNTMIPTVNAEELRYLFFRRKGEIIELVPVETLESEPLSSIFTSLVMIRPRGPRGIDAHELEQLMEKLPRELKIQDFVEEKPEDLGLYGLDSPSYELQLRDRERSLSFIVGTRDSIGNYYVRFGEEERVVTLAESDLAVLQMDSFLLMDKFPLIISIDKIDAFTVVHENETFSARIERNSSPDSDEPQVRYILEGKEIDEKAFKKLYQKLVGIIGDAPNRGELPTARPEFGITYRLKDDPQGEASVWFKPVDKDFYAAFTDQDKSLFLVASRQIKGAAELLHKMTGE</sequence>
<dbReference type="STRING" id="1963862.B4O97_03900"/>
<dbReference type="AlphaFoldDB" id="A0A1Y1S336"/>
<proteinExistence type="predicted"/>
<name>A0A1Y1S336_9SPIO</name>
<comment type="caution">
    <text evidence="3">The sequence shown here is derived from an EMBL/GenBank/DDBJ whole genome shotgun (WGS) entry which is preliminary data.</text>
</comment>
<keyword evidence="1" id="KW-0472">Membrane</keyword>
<dbReference type="Proteomes" id="UP000192343">
    <property type="component" value="Unassembled WGS sequence"/>
</dbReference>
<dbReference type="EMBL" id="MWQY01000003">
    <property type="protein sequence ID" value="ORC37344.1"/>
    <property type="molecule type" value="Genomic_DNA"/>
</dbReference>